<dbReference type="SMART" id="SM00091">
    <property type="entry name" value="PAS"/>
    <property type="match status" value="3"/>
</dbReference>
<feature type="domain" description="PAS" evidence="5">
    <location>
        <begin position="596"/>
        <end position="642"/>
    </location>
</feature>
<feature type="compositionally biased region" description="Basic and acidic residues" evidence="4">
    <location>
        <begin position="1761"/>
        <end position="1783"/>
    </location>
</feature>
<dbReference type="InterPro" id="IPR036097">
    <property type="entry name" value="HisK_dim/P_sf"/>
</dbReference>
<comment type="catalytic activity">
    <reaction evidence="1">
        <text>ATP + protein L-histidine = ADP + protein N-phospho-L-histidine.</text>
        <dbReference type="EC" id="2.7.13.3"/>
    </reaction>
</comment>
<accession>A0ABT1QN22</accession>
<dbReference type="SMART" id="SM00388">
    <property type="entry name" value="HisKA"/>
    <property type="match status" value="1"/>
</dbReference>
<dbReference type="InterPro" id="IPR022642">
    <property type="entry name" value="CheR_C"/>
</dbReference>
<feature type="region of interest" description="Disordered" evidence="4">
    <location>
        <begin position="875"/>
        <end position="957"/>
    </location>
</feature>
<dbReference type="CDD" id="cd00130">
    <property type="entry name" value="PAS"/>
    <property type="match status" value="1"/>
</dbReference>
<gene>
    <name evidence="7" type="ORF">NM961_04185</name>
</gene>
<feature type="compositionally biased region" description="Basic residues" evidence="4">
    <location>
        <begin position="1749"/>
        <end position="1760"/>
    </location>
</feature>
<dbReference type="InterPro" id="IPR003661">
    <property type="entry name" value="HisK_dim/P_dom"/>
</dbReference>
<keyword evidence="8" id="KW-1185">Reference proteome</keyword>
<evidence type="ECO:0000259" key="6">
    <source>
        <dbReference type="PROSITE" id="PS50123"/>
    </source>
</evidence>
<feature type="region of interest" description="Disordered" evidence="4">
    <location>
        <begin position="989"/>
        <end position="1027"/>
    </location>
</feature>
<protein>
    <recommendedName>
        <fullName evidence="2">histidine kinase</fullName>
        <ecNumber evidence="2">2.7.13.3</ecNumber>
    </recommendedName>
</protein>
<dbReference type="SUPFAM" id="SSF53335">
    <property type="entry name" value="S-adenosyl-L-methionine-dependent methyltransferases"/>
    <property type="match status" value="1"/>
</dbReference>
<feature type="compositionally biased region" description="Low complexity" evidence="4">
    <location>
        <begin position="1018"/>
        <end position="1027"/>
    </location>
</feature>
<comment type="caution">
    <text evidence="7">The sequence shown here is derived from an EMBL/GenBank/DDBJ whole genome shotgun (WGS) entry which is preliminary data.</text>
</comment>
<dbReference type="Pfam" id="PF00512">
    <property type="entry name" value="HisKA"/>
    <property type="match status" value="1"/>
</dbReference>
<evidence type="ECO:0000256" key="2">
    <source>
        <dbReference type="ARBA" id="ARBA00012438"/>
    </source>
</evidence>
<evidence type="ECO:0000259" key="5">
    <source>
        <dbReference type="PROSITE" id="PS50112"/>
    </source>
</evidence>
<proteinExistence type="predicted"/>
<dbReference type="Pfam" id="PF13596">
    <property type="entry name" value="PAS_10"/>
    <property type="match status" value="1"/>
</dbReference>
<dbReference type="Pfam" id="PF13426">
    <property type="entry name" value="PAS_9"/>
    <property type="match status" value="1"/>
</dbReference>
<feature type="compositionally biased region" description="Basic and acidic residues" evidence="4">
    <location>
        <begin position="999"/>
        <end position="1015"/>
    </location>
</feature>
<dbReference type="PANTHER" id="PTHR24422">
    <property type="entry name" value="CHEMOTAXIS PROTEIN METHYLTRANSFERASE"/>
    <property type="match status" value="1"/>
</dbReference>
<dbReference type="Gene3D" id="3.40.50.150">
    <property type="entry name" value="Vaccinia Virus protein VP39"/>
    <property type="match status" value="1"/>
</dbReference>
<dbReference type="Proteomes" id="UP001165498">
    <property type="component" value="Unassembled WGS sequence"/>
</dbReference>
<feature type="compositionally biased region" description="Basic residues" evidence="4">
    <location>
        <begin position="917"/>
        <end position="930"/>
    </location>
</feature>
<feature type="region of interest" description="Disordered" evidence="4">
    <location>
        <begin position="1042"/>
        <end position="1095"/>
    </location>
</feature>
<dbReference type="Gene3D" id="3.30.450.20">
    <property type="entry name" value="PAS domain"/>
    <property type="match status" value="2"/>
</dbReference>
<dbReference type="Gene3D" id="1.10.287.130">
    <property type="match status" value="1"/>
</dbReference>
<feature type="region of interest" description="Disordered" evidence="4">
    <location>
        <begin position="814"/>
        <end position="841"/>
    </location>
</feature>
<dbReference type="CDD" id="cd00082">
    <property type="entry name" value="HisKA"/>
    <property type="match status" value="1"/>
</dbReference>
<evidence type="ECO:0000256" key="4">
    <source>
        <dbReference type="SAM" id="MobiDB-lite"/>
    </source>
</evidence>
<evidence type="ECO:0000256" key="3">
    <source>
        <dbReference type="SAM" id="Coils"/>
    </source>
</evidence>
<dbReference type="InterPro" id="IPR000780">
    <property type="entry name" value="CheR_MeTrfase"/>
</dbReference>
<organism evidence="7 8">
    <name type="scientific">Tahibacter harae</name>
    <dbReference type="NCBI Taxonomy" id="2963937"/>
    <lineage>
        <taxon>Bacteria</taxon>
        <taxon>Pseudomonadati</taxon>
        <taxon>Pseudomonadota</taxon>
        <taxon>Gammaproteobacteria</taxon>
        <taxon>Lysobacterales</taxon>
        <taxon>Rhodanobacteraceae</taxon>
        <taxon>Tahibacter</taxon>
    </lineage>
</organism>
<dbReference type="EC" id="2.7.13.3" evidence="2"/>
<dbReference type="SMART" id="SM00138">
    <property type="entry name" value="MeTrc"/>
    <property type="match status" value="1"/>
</dbReference>
<dbReference type="InterPro" id="IPR000014">
    <property type="entry name" value="PAS"/>
</dbReference>
<feature type="coiled-coil region" evidence="3">
    <location>
        <begin position="395"/>
        <end position="489"/>
    </location>
</feature>
<evidence type="ECO:0000313" key="7">
    <source>
        <dbReference type="EMBL" id="MCQ4163903.1"/>
    </source>
</evidence>
<feature type="region of interest" description="Disordered" evidence="4">
    <location>
        <begin position="1744"/>
        <end position="1816"/>
    </location>
</feature>
<evidence type="ECO:0000313" key="8">
    <source>
        <dbReference type="Proteomes" id="UP001165498"/>
    </source>
</evidence>
<evidence type="ECO:0000256" key="1">
    <source>
        <dbReference type="ARBA" id="ARBA00000085"/>
    </source>
</evidence>
<feature type="compositionally biased region" description="Basic residues" evidence="4">
    <location>
        <begin position="1060"/>
        <end position="1069"/>
    </location>
</feature>
<dbReference type="InterPro" id="IPR029063">
    <property type="entry name" value="SAM-dependent_MTases_sf"/>
</dbReference>
<keyword evidence="3" id="KW-0175">Coiled coil</keyword>
<dbReference type="InterPro" id="IPR050903">
    <property type="entry name" value="Bact_Chemotaxis_MeTrfase"/>
</dbReference>
<feature type="compositionally biased region" description="Low complexity" evidence="4">
    <location>
        <begin position="1048"/>
        <end position="1059"/>
    </location>
</feature>
<dbReference type="SUPFAM" id="SSF47384">
    <property type="entry name" value="Homodimeric domain of signal transducing histidine kinase"/>
    <property type="match status" value="1"/>
</dbReference>
<feature type="domain" description="CheR-type methyltransferase" evidence="6">
    <location>
        <begin position="1"/>
        <end position="218"/>
    </location>
</feature>
<dbReference type="PROSITE" id="PS50112">
    <property type="entry name" value="PAS"/>
    <property type="match status" value="1"/>
</dbReference>
<dbReference type="NCBIfam" id="TIGR00229">
    <property type="entry name" value="sensory_box"/>
    <property type="match status" value="1"/>
</dbReference>
<sequence>MRRNPEELGPLLSDMLISVTNFFRDPEAFEALRRDVIPQLMEGVPGGEEVRVWIPGCASGEESYSVAILLQEYADSMRQPPRVQVFASDINDAALNYARTGIYPSNIATDISDTRLLGYFEKEQSDHFRVRSAIREMIVFARHNVLTDPPFSRLDLICCRNLLIYLDRTAQSIALEMFSFALKPGGYLFLGNAESIDSSAQAFQTVSKEHRIYRLRPDASSVIRSRIPSQLVSSAGMPLPTQAPATSRGFEPMSVHQTLSMLHERALVNAAPPSVLINAEYEIERVSPGAGRFVAFGEGVPTRNLLSNVAPDIRVELRAALYRAAESCRPVRSLFVRKDETADQRGSVLSLAVHPVPSEDGAAGYWLVIFDEPPDSTLPLLPADEADGDSYQLAMRRMEEENRSLKAHLQDTLDRSAISNEELKASNEELQAINEELRSAKEELETSKEELQSVNEELTTVNYELRLKVDEAGRNNDDLRNLIEASEIATVFVDQAMRVKRFTPQASKLFALIASDIGRPLLDVKSRLKYDEMVEDASAVFNQLRPVERAISSIDDEHFFARILPYRTSQDKIGGAVLTFVNVTELRRAESRVKAAEDRLRDAIASNKDFAVISTDINGKVTSWNDGAKRMYGYEFDEIIGRPIDLIYTAIDRAAGVPEQERRLAAQLGRASDERWHVRKDQSTVYCSGVVTPLHGNSRMGFVKIALDISQRKLAELKLGSELHDEQLANARLKAASDLKDRFLAVVSHELKQPLNLIQVHAELLLRLPETAHIPQAQRIGQSIRRAVVGQGKIVNDLLELSRADRQAVPGIRAHRPGRAGRAPGPGHCAGGGAERHPRDARAGAGPVLQLRSGAHGAGGVEPARQCGEIHAAAGTHRHQPVGARRPGPVAGQRYGHRHSARVAGFDLRSFQPGPSGRRKRRRTRCRPGHRPGAGARPGRCPRRARTGHIAGQGQGRHLHRLAAAGGDRGGGAGAPGAAFRLCRQAGAGGRRRCGKRHGAGDHPDHGGRHGEDGLQRGPGAAAAGKRALRPAVVGHRHAGHVRHRADQPGAPAQAAGAAARHRHDRLRRQCGYPPRAGGGLRRPPDQAGLAGGPVRGGGRALSAASFSFCVAPRRFPPAAEAVPAGCIVQVVKKSGRFFRTSPWPRSGAGRIAAPDAETAPSMRWHGCCSILPAARCCVCAADPAGAGPPDGDMAGSARRDAAGTVRAAVPRAGPVRAAGVRIRQRPRQPRAGPPPFVRGRPMLLRTFILRHGEEQLSPAWTDFGGSIAAPAPADLRGGVLALLDAIAAAMRRGNGRLRPQSGAAGSVPAARLGLDAYAAGLSAAALLDGLRALRGGLARRWLRDAAPAAPASAELLDFYEAFDAAAAAALNAFLGAQERDRALALGVVAHDLRGKLQSTLMSNYLMERVQDAAVGRELLGQQKKTLEHLGRLAGDLAALGLRSGLDCRPEPVELNDLATQTMQEVAMEFPGRRFVLRSCGSLPGSWDRAHRPGAAEPAASCGPAWPCAEHGGIDPGPRRPLRVADHPQRRSAAAARQRGGSAGSAVRRHRGTAAARAGPVHRTGDRPAPPGKAQCERGRRRWHTLFPAAAAGAGLSPARAAGSALAQCGDQFLHRLAARQGGVQEAGQLGIAAAPVQGLDHVQLHAEAVGLVGERVQAVAVQRRAGGSRQGLVQCAQLAQPLGLLQQIRLQLLQLRRRRDDFDAAHDGSAVDTHAAALQRSVRIAPALRLHRMQRRDFAARECTAGRGHQHAHQARRGALRTERRAAAAERRQREAAGRDEGVDLAGGKLGRLAAHRTSSQREPGTGQALRRRRAAGRARTILQTCAGFFPLRAGVACLRGTALRRGRPYGAVCRPEYECKTTRTLNAASFMIGRISAMEQTHGTPDFAGRR</sequence>
<reference evidence="7" key="1">
    <citation type="submission" date="2022-07" db="EMBL/GenBank/DDBJ databases">
        <title>Tahibacter sp., a new gammaproteobacterium isolated from the silt sample collected at pig farm.</title>
        <authorList>
            <person name="Chen H."/>
        </authorList>
    </citation>
    <scope>NUCLEOTIDE SEQUENCE</scope>
    <source>
        <strain evidence="7">P2K</strain>
    </source>
</reference>
<dbReference type="Pfam" id="PF01739">
    <property type="entry name" value="CheR"/>
    <property type="match status" value="1"/>
</dbReference>
<dbReference type="PROSITE" id="PS50123">
    <property type="entry name" value="CHER"/>
    <property type="match status" value="1"/>
</dbReference>
<name>A0ABT1QN22_9GAMM</name>
<dbReference type="InterPro" id="IPR035965">
    <property type="entry name" value="PAS-like_dom_sf"/>
</dbReference>
<dbReference type="EMBL" id="JANFQO010000003">
    <property type="protein sequence ID" value="MCQ4163903.1"/>
    <property type="molecule type" value="Genomic_DNA"/>
</dbReference>
<feature type="compositionally biased region" description="Low complexity" evidence="4">
    <location>
        <begin position="1531"/>
        <end position="1546"/>
    </location>
</feature>
<dbReference type="PRINTS" id="PR00996">
    <property type="entry name" value="CHERMTFRASE"/>
</dbReference>
<feature type="region of interest" description="Disordered" evidence="4">
    <location>
        <begin position="1512"/>
        <end position="1578"/>
    </location>
</feature>
<dbReference type="SUPFAM" id="SSF55785">
    <property type="entry name" value="PYP-like sensor domain (PAS domain)"/>
    <property type="match status" value="1"/>
</dbReference>